<feature type="compositionally biased region" description="Acidic residues" evidence="1">
    <location>
        <begin position="34"/>
        <end position="60"/>
    </location>
</feature>
<dbReference type="AlphaFoldDB" id="A0A699XGY2"/>
<protein>
    <submittedName>
        <fullName evidence="2">Uncharacterized protein</fullName>
    </submittedName>
</protein>
<sequence>MIADNHGKRLGDGFAPHWIRNNIPNNQNSWIEKDAEEEEEDPAKEPEDDDDDIEMDDEAE</sequence>
<organism evidence="2">
    <name type="scientific">Tanacetum cinerariifolium</name>
    <name type="common">Dalmatian daisy</name>
    <name type="synonym">Chrysanthemum cinerariifolium</name>
    <dbReference type="NCBI Taxonomy" id="118510"/>
    <lineage>
        <taxon>Eukaryota</taxon>
        <taxon>Viridiplantae</taxon>
        <taxon>Streptophyta</taxon>
        <taxon>Embryophyta</taxon>
        <taxon>Tracheophyta</taxon>
        <taxon>Spermatophyta</taxon>
        <taxon>Magnoliopsida</taxon>
        <taxon>eudicotyledons</taxon>
        <taxon>Gunneridae</taxon>
        <taxon>Pentapetalae</taxon>
        <taxon>asterids</taxon>
        <taxon>campanulids</taxon>
        <taxon>Asterales</taxon>
        <taxon>Asteraceae</taxon>
        <taxon>Asteroideae</taxon>
        <taxon>Anthemideae</taxon>
        <taxon>Anthemidinae</taxon>
        <taxon>Tanacetum</taxon>
    </lineage>
</organism>
<name>A0A699XGY2_TANCI</name>
<evidence type="ECO:0000313" key="2">
    <source>
        <dbReference type="EMBL" id="GFD56131.1"/>
    </source>
</evidence>
<proteinExistence type="predicted"/>
<feature type="compositionally biased region" description="Basic and acidic residues" evidence="1">
    <location>
        <begin position="1"/>
        <end position="11"/>
    </location>
</feature>
<reference evidence="2" key="1">
    <citation type="journal article" date="2019" name="Sci. Rep.">
        <title>Draft genome of Tanacetum cinerariifolium, the natural source of mosquito coil.</title>
        <authorList>
            <person name="Yamashiro T."/>
            <person name="Shiraishi A."/>
            <person name="Satake H."/>
            <person name="Nakayama K."/>
        </authorList>
    </citation>
    <scope>NUCLEOTIDE SEQUENCE</scope>
</reference>
<feature type="region of interest" description="Disordered" evidence="1">
    <location>
        <begin position="1"/>
        <end position="60"/>
    </location>
</feature>
<feature type="non-terminal residue" evidence="2">
    <location>
        <position position="60"/>
    </location>
</feature>
<gene>
    <name evidence="2" type="ORF">Tci_928100</name>
</gene>
<dbReference type="EMBL" id="BKCJ011825722">
    <property type="protein sequence ID" value="GFD56131.1"/>
    <property type="molecule type" value="Genomic_DNA"/>
</dbReference>
<evidence type="ECO:0000256" key="1">
    <source>
        <dbReference type="SAM" id="MobiDB-lite"/>
    </source>
</evidence>
<comment type="caution">
    <text evidence="2">The sequence shown here is derived from an EMBL/GenBank/DDBJ whole genome shotgun (WGS) entry which is preliminary data.</text>
</comment>
<accession>A0A699XGY2</accession>